<dbReference type="HAMAP" id="MF_01930">
    <property type="entry name" value="PurN"/>
    <property type="match status" value="1"/>
</dbReference>
<dbReference type="InterPro" id="IPR004607">
    <property type="entry name" value="GART"/>
</dbReference>
<name>A0A6J4PY14_9ACTN</name>
<comment type="pathway">
    <text evidence="1 4">Purine metabolism; IMP biosynthesis via de novo pathway; N(2)-formyl-N(1)-(5-phospho-D-ribosyl)glycinamide from N(1)-(5-phospho-D-ribosyl)glycinamide (10-formyl THF route): step 1/1.</text>
</comment>
<dbReference type="Gene3D" id="3.40.50.170">
    <property type="entry name" value="Formyl transferase, N-terminal domain"/>
    <property type="match status" value="1"/>
</dbReference>
<feature type="binding site" evidence="4">
    <location>
        <position position="72"/>
    </location>
    <ligand>
        <name>(6R)-10-formyltetrahydrofolate</name>
        <dbReference type="ChEBI" id="CHEBI:195366"/>
    </ligand>
</feature>
<dbReference type="CDD" id="cd08645">
    <property type="entry name" value="FMT_core_GART"/>
    <property type="match status" value="1"/>
</dbReference>
<feature type="binding site" evidence="4">
    <location>
        <position position="113"/>
    </location>
    <ligand>
        <name>(6R)-10-formyltetrahydrofolate</name>
        <dbReference type="ChEBI" id="CHEBI:195366"/>
    </ligand>
</feature>
<dbReference type="PANTHER" id="PTHR43369:SF2">
    <property type="entry name" value="PHOSPHORIBOSYLGLYCINAMIDE FORMYLTRANSFERASE"/>
    <property type="match status" value="1"/>
</dbReference>
<evidence type="ECO:0000256" key="3">
    <source>
        <dbReference type="ARBA" id="ARBA00022755"/>
    </source>
</evidence>
<evidence type="ECO:0000256" key="4">
    <source>
        <dbReference type="HAMAP-Rule" id="MF_01930"/>
    </source>
</evidence>
<dbReference type="NCBIfam" id="TIGR00639">
    <property type="entry name" value="PurN"/>
    <property type="match status" value="1"/>
</dbReference>
<feature type="domain" description="Formyl transferase N-terminal" evidence="5">
    <location>
        <begin position="15"/>
        <end position="188"/>
    </location>
</feature>
<comment type="function">
    <text evidence="4">Catalyzes the transfer of a formyl group from 10-formyltetrahydrofolate to 5-phospho-ribosyl-glycinamide (GAR), producing 5-phospho-ribosyl-N-formylglycinamide (FGAR) and tetrahydrofolate.</text>
</comment>
<feature type="binding site" evidence="4">
    <location>
        <begin position="24"/>
        <end position="26"/>
    </location>
    <ligand>
        <name>N(1)-(5-phospho-beta-D-ribosyl)glycinamide</name>
        <dbReference type="ChEBI" id="CHEBI:143788"/>
    </ligand>
</feature>
<dbReference type="EMBL" id="CADCVA010000257">
    <property type="protein sequence ID" value="CAA9426808.1"/>
    <property type="molecule type" value="Genomic_DNA"/>
</dbReference>
<dbReference type="GO" id="GO:0004644">
    <property type="term" value="F:phosphoribosylglycinamide formyltransferase activity"/>
    <property type="evidence" value="ECO:0007669"/>
    <property type="project" value="UniProtKB-UniRule"/>
</dbReference>
<evidence type="ECO:0000256" key="1">
    <source>
        <dbReference type="ARBA" id="ARBA00005054"/>
    </source>
</evidence>
<dbReference type="PANTHER" id="PTHR43369">
    <property type="entry name" value="PHOSPHORIBOSYLGLYCINAMIDE FORMYLTRANSFERASE"/>
    <property type="match status" value="1"/>
</dbReference>
<keyword evidence="3 4" id="KW-0658">Purine biosynthesis</keyword>
<protein>
    <recommendedName>
        <fullName evidence="4">Phosphoribosylglycinamide formyltransferase</fullName>
        <ecNumber evidence="4">2.1.2.2</ecNumber>
    </recommendedName>
    <alternativeName>
        <fullName evidence="4">5'-phosphoribosylglycinamide transformylase</fullName>
    </alternativeName>
    <alternativeName>
        <fullName evidence="4">GAR transformylase</fullName>
        <shortName evidence="4">GART</shortName>
    </alternativeName>
</protein>
<accession>A0A6J4PY14</accession>
<evidence type="ECO:0000259" key="5">
    <source>
        <dbReference type="Pfam" id="PF00551"/>
    </source>
</evidence>
<comment type="catalytic activity">
    <reaction evidence="4">
        <text>N(1)-(5-phospho-beta-D-ribosyl)glycinamide + (6R)-10-formyltetrahydrofolate = N(2)-formyl-N(1)-(5-phospho-beta-D-ribosyl)glycinamide + (6S)-5,6,7,8-tetrahydrofolate + H(+)</text>
        <dbReference type="Rhea" id="RHEA:15053"/>
        <dbReference type="ChEBI" id="CHEBI:15378"/>
        <dbReference type="ChEBI" id="CHEBI:57453"/>
        <dbReference type="ChEBI" id="CHEBI:143788"/>
        <dbReference type="ChEBI" id="CHEBI:147286"/>
        <dbReference type="ChEBI" id="CHEBI:195366"/>
        <dbReference type="EC" id="2.1.2.2"/>
    </reaction>
</comment>
<dbReference type="InterPro" id="IPR036477">
    <property type="entry name" value="Formyl_transf_N_sf"/>
</dbReference>
<feature type="site" description="Raises pKa of active site His" evidence="4">
    <location>
        <position position="151"/>
    </location>
</feature>
<evidence type="ECO:0000313" key="6">
    <source>
        <dbReference type="EMBL" id="CAA9426808.1"/>
    </source>
</evidence>
<reference evidence="6" key="1">
    <citation type="submission" date="2020-02" db="EMBL/GenBank/DDBJ databases">
        <authorList>
            <person name="Meier V. D."/>
        </authorList>
    </citation>
    <scope>NUCLEOTIDE SEQUENCE</scope>
    <source>
        <strain evidence="6">AVDCRST_MAG82</strain>
    </source>
</reference>
<feature type="binding site" evidence="4">
    <location>
        <begin position="97"/>
        <end position="100"/>
    </location>
    <ligand>
        <name>(6R)-10-formyltetrahydrofolate</name>
        <dbReference type="ChEBI" id="CHEBI:195366"/>
    </ligand>
</feature>
<dbReference type="Pfam" id="PF00551">
    <property type="entry name" value="Formyl_trans_N"/>
    <property type="match status" value="1"/>
</dbReference>
<dbReference type="EC" id="2.1.2.2" evidence="4"/>
<keyword evidence="2 4" id="KW-0808">Transferase</keyword>
<gene>
    <name evidence="4" type="primary">purN</name>
    <name evidence="6" type="ORF">AVDCRST_MAG82-1810</name>
</gene>
<proteinExistence type="inferred from homology"/>
<dbReference type="AlphaFoldDB" id="A0A6J4PY14"/>
<comment type="similarity">
    <text evidence="4">Belongs to the GART family.</text>
</comment>
<sequence>MGASSLPERLPDGSRFAVLASGSGTNLQALLDAYPGNLVVVAGDKKEAFAFERARRAGVPVEHVDPAGFAAKEGYDGELAARIESHDVGLVVGAGYMKILSPVFLGRFPAVLNVHPSLLPEFRGLRAVERALEAGADHTGVTVHHVVEEVDAGPIVAQERVPVLVGDTKVTLLERLHPVEHRLLVRAVADYFLGRIEV</sequence>
<dbReference type="InterPro" id="IPR002376">
    <property type="entry name" value="Formyl_transf_N"/>
</dbReference>
<feature type="active site" description="Proton donor" evidence="4">
    <location>
        <position position="115"/>
    </location>
</feature>
<dbReference type="GO" id="GO:0005829">
    <property type="term" value="C:cytosol"/>
    <property type="evidence" value="ECO:0007669"/>
    <property type="project" value="TreeGrafter"/>
</dbReference>
<evidence type="ECO:0000256" key="2">
    <source>
        <dbReference type="ARBA" id="ARBA00022679"/>
    </source>
</evidence>
<dbReference type="UniPathway" id="UPA00074">
    <property type="reaction ID" value="UER00126"/>
</dbReference>
<organism evidence="6">
    <name type="scientific">uncultured Rubrobacteraceae bacterium</name>
    <dbReference type="NCBI Taxonomy" id="349277"/>
    <lineage>
        <taxon>Bacteria</taxon>
        <taxon>Bacillati</taxon>
        <taxon>Actinomycetota</taxon>
        <taxon>Rubrobacteria</taxon>
        <taxon>Rubrobacterales</taxon>
        <taxon>Rubrobacteraceae</taxon>
        <taxon>environmental samples</taxon>
    </lineage>
</organism>
<dbReference type="GO" id="GO:0006189">
    <property type="term" value="P:'de novo' IMP biosynthetic process"/>
    <property type="evidence" value="ECO:0007669"/>
    <property type="project" value="UniProtKB-UniRule"/>
</dbReference>
<dbReference type="SUPFAM" id="SSF53328">
    <property type="entry name" value="Formyltransferase"/>
    <property type="match status" value="1"/>
</dbReference>